<evidence type="ECO:0000256" key="2">
    <source>
        <dbReference type="ARBA" id="ARBA00022723"/>
    </source>
</evidence>
<comment type="cofactor">
    <cofactor evidence="1 7">
        <name>L-ascorbate</name>
        <dbReference type="ChEBI" id="CHEBI:38290"/>
    </cofactor>
</comment>
<dbReference type="GO" id="GO:0016706">
    <property type="term" value="F:2-oxoglutarate-dependent dioxygenase activity"/>
    <property type="evidence" value="ECO:0007669"/>
    <property type="project" value="UniProtKB-UniRule"/>
</dbReference>
<dbReference type="PANTHER" id="PTHR41536">
    <property type="entry name" value="PKHD-TYPE HYDROXYLASE YBIX"/>
    <property type="match status" value="1"/>
</dbReference>
<sequence length="220" mass="24982">MFLEIPDVLSPEEIARVKKIAAGATFLDGRISNPHNQTKNNLQVDHNDPAFRDSSQILVQALWRSETFRNFTFPRRIGPPLLCRYQPGMRYGRHPDAAFLPMRPEPLRSDVSATIFLNDPGEYEGGALVIHLGSKPISIKGPSGSAIVYPSTTIHEVEPVTSGERFVAITFIESQIVDERRRELLYTLNEVAALEGLNMDWENRVRLEHVRHSLHRMWST</sequence>
<dbReference type="Gene3D" id="2.60.120.620">
    <property type="entry name" value="q2cbj1_9rhob like domain"/>
    <property type="match status" value="1"/>
</dbReference>
<dbReference type="Pfam" id="PF13640">
    <property type="entry name" value="2OG-FeII_Oxy_3"/>
    <property type="match status" value="1"/>
</dbReference>
<evidence type="ECO:0000256" key="4">
    <source>
        <dbReference type="ARBA" id="ARBA00022964"/>
    </source>
</evidence>
<keyword evidence="3 7" id="KW-0847">Vitamin C</keyword>
<reference evidence="9 10" key="1">
    <citation type="submission" date="2017-07" db="EMBL/GenBank/DDBJ databases">
        <authorList>
            <person name="Sun Z.S."/>
            <person name="Albrecht U."/>
            <person name="Echele G."/>
            <person name="Lee C.C."/>
        </authorList>
    </citation>
    <scope>NUCLEOTIDE SEQUENCE [LARGE SCALE GENOMIC DNA]</scope>
    <source>
        <strain evidence="9 10">CGMCC 1.12710</strain>
    </source>
</reference>
<evidence type="ECO:0000256" key="7">
    <source>
        <dbReference type="HAMAP-Rule" id="MF_00657"/>
    </source>
</evidence>
<evidence type="ECO:0000259" key="8">
    <source>
        <dbReference type="PROSITE" id="PS51471"/>
    </source>
</evidence>
<dbReference type="Proteomes" id="UP000198346">
    <property type="component" value="Unassembled WGS sequence"/>
</dbReference>
<name>A0A239PSU0_9PROT</name>
<dbReference type="GO" id="GO:0006974">
    <property type="term" value="P:DNA damage response"/>
    <property type="evidence" value="ECO:0007669"/>
    <property type="project" value="TreeGrafter"/>
</dbReference>
<feature type="domain" description="Fe2OG dioxygenase" evidence="8">
    <location>
        <begin position="76"/>
        <end position="174"/>
    </location>
</feature>
<feature type="binding site" evidence="7">
    <location>
        <position position="96"/>
    </location>
    <ligand>
        <name>Fe cation</name>
        <dbReference type="ChEBI" id="CHEBI:24875"/>
    </ligand>
</feature>
<evidence type="ECO:0000313" key="10">
    <source>
        <dbReference type="Proteomes" id="UP000198346"/>
    </source>
</evidence>
<comment type="cofactor">
    <cofactor evidence="7">
        <name>Fe(2+)</name>
        <dbReference type="ChEBI" id="CHEBI:29033"/>
    </cofactor>
    <text evidence="7">Binds 1 Fe(2+) ion per subunit.</text>
</comment>
<feature type="binding site" evidence="7">
    <location>
        <position position="155"/>
    </location>
    <ligand>
        <name>Fe cation</name>
        <dbReference type="ChEBI" id="CHEBI:24875"/>
    </ligand>
</feature>
<dbReference type="PROSITE" id="PS51471">
    <property type="entry name" value="FE2OG_OXY"/>
    <property type="match status" value="1"/>
</dbReference>
<dbReference type="HAMAP" id="MF_00657">
    <property type="entry name" value="Hydroxyl_YbiX"/>
    <property type="match status" value="1"/>
</dbReference>
<dbReference type="InterPro" id="IPR023550">
    <property type="entry name" value="PKHD_hydroxylase"/>
</dbReference>
<feature type="binding site" evidence="7">
    <location>
        <position position="94"/>
    </location>
    <ligand>
        <name>Fe cation</name>
        <dbReference type="ChEBI" id="CHEBI:24875"/>
    </ligand>
</feature>
<dbReference type="GO" id="GO:0005506">
    <property type="term" value="F:iron ion binding"/>
    <property type="evidence" value="ECO:0007669"/>
    <property type="project" value="UniProtKB-UniRule"/>
</dbReference>
<dbReference type="GO" id="GO:0031418">
    <property type="term" value="F:L-ascorbic acid binding"/>
    <property type="evidence" value="ECO:0007669"/>
    <property type="project" value="UniProtKB-KW"/>
</dbReference>
<organism evidence="9 10">
    <name type="scientific">Amphiplicatus metriothermophilus</name>
    <dbReference type="NCBI Taxonomy" id="1519374"/>
    <lineage>
        <taxon>Bacteria</taxon>
        <taxon>Pseudomonadati</taxon>
        <taxon>Pseudomonadota</taxon>
        <taxon>Alphaproteobacteria</taxon>
        <taxon>Parvularculales</taxon>
        <taxon>Parvularculaceae</taxon>
        <taxon>Amphiplicatus</taxon>
    </lineage>
</organism>
<keyword evidence="10" id="KW-1185">Reference proteome</keyword>
<evidence type="ECO:0000313" key="9">
    <source>
        <dbReference type="EMBL" id="SNT73208.1"/>
    </source>
</evidence>
<keyword evidence="5 7" id="KW-0560">Oxidoreductase</keyword>
<dbReference type="NCBIfam" id="NF003974">
    <property type="entry name" value="PRK05467.1-3"/>
    <property type="match status" value="1"/>
</dbReference>
<dbReference type="OrthoDB" id="9812472at2"/>
<dbReference type="InterPro" id="IPR044862">
    <property type="entry name" value="Pro_4_hyd_alph_FE2OG_OXY"/>
</dbReference>
<gene>
    <name evidence="9" type="ORF">SAMN06297382_1606</name>
</gene>
<evidence type="ECO:0000256" key="6">
    <source>
        <dbReference type="ARBA" id="ARBA00023004"/>
    </source>
</evidence>
<keyword evidence="6 7" id="KW-0408">Iron</keyword>
<proteinExistence type="inferred from homology"/>
<evidence type="ECO:0000256" key="3">
    <source>
        <dbReference type="ARBA" id="ARBA00022896"/>
    </source>
</evidence>
<dbReference type="AlphaFoldDB" id="A0A239PSU0"/>
<evidence type="ECO:0000256" key="1">
    <source>
        <dbReference type="ARBA" id="ARBA00001961"/>
    </source>
</evidence>
<dbReference type="SMART" id="SM00702">
    <property type="entry name" value="P4Hc"/>
    <property type="match status" value="1"/>
</dbReference>
<evidence type="ECO:0000256" key="5">
    <source>
        <dbReference type="ARBA" id="ARBA00023002"/>
    </source>
</evidence>
<dbReference type="PANTHER" id="PTHR41536:SF1">
    <property type="entry name" value="PKHD-TYPE HYDROXYLASE YBIX"/>
    <property type="match status" value="1"/>
</dbReference>
<protein>
    <submittedName>
        <fullName evidence="9">PKHD-type hydroxylase</fullName>
    </submittedName>
</protein>
<dbReference type="InterPro" id="IPR006620">
    <property type="entry name" value="Pro_4_hyd_alph"/>
</dbReference>
<accession>A0A239PSU0</accession>
<feature type="binding site" evidence="7">
    <location>
        <position position="165"/>
    </location>
    <ligand>
        <name>2-oxoglutarate</name>
        <dbReference type="ChEBI" id="CHEBI:16810"/>
    </ligand>
</feature>
<dbReference type="GO" id="GO:0006879">
    <property type="term" value="P:intracellular iron ion homeostasis"/>
    <property type="evidence" value="ECO:0007669"/>
    <property type="project" value="TreeGrafter"/>
</dbReference>
<dbReference type="RefSeq" id="WP_089412089.1">
    <property type="nucleotide sequence ID" value="NZ_FZQA01000003.1"/>
</dbReference>
<dbReference type="SUPFAM" id="SSF51197">
    <property type="entry name" value="Clavaminate synthase-like"/>
    <property type="match status" value="1"/>
</dbReference>
<dbReference type="EMBL" id="FZQA01000003">
    <property type="protein sequence ID" value="SNT73208.1"/>
    <property type="molecule type" value="Genomic_DNA"/>
</dbReference>
<keyword evidence="2 7" id="KW-0479">Metal-binding</keyword>
<keyword evidence="4 7" id="KW-0223">Dioxygenase</keyword>
<dbReference type="InterPro" id="IPR005123">
    <property type="entry name" value="Oxoglu/Fe-dep_dioxygenase_dom"/>
</dbReference>